<gene>
    <name evidence="1" type="ORF">PY649_07690</name>
</gene>
<proteinExistence type="predicted"/>
<name>A0ABT7JU97_9HYPH</name>
<accession>A0ABT7JU97</accession>
<sequence>MALDSTDLNICQHAFDAILLKLNIARNTEDAEKIAAMVIELYRQGVHDENQLVKLVGVK</sequence>
<comment type="caution">
    <text evidence="1">The sequence shown here is derived from an EMBL/GenBank/DDBJ whole genome shotgun (WGS) entry which is preliminary data.</text>
</comment>
<protein>
    <recommendedName>
        <fullName evidence="3">DUF2783 domain-containing protein</fullName>
    </recommendedName>
</protein>
<evidence type="ECO:0008006" key="3">
    <source>
        <dbReference type="Google" id="ProtNLM"/>
    </source>
</evidence>
<reference evidence="1" key="1">
    <citation type="submission" date="2023-06" db="EMBL/GenBank/DDBJ databases">
        <title>Phylogenetic Diversity of Rhizobium strains.</title>
        <authorList>
            <person name="Moura F.T."/>
            <person name="Helene L.C.F."/>
            <person name="Hungria M."/>
        </authorList>
    </citation>
    <scope>NUCLEOTIDE SEQUENCE</scope>
    <source>
        <strain evidence="1">CCGE526</strain>
    </source>
</reference>
<dbReference type="EMBL" id="JARFYM010000004">
    <property type="protein sequence ID" value="MDL2398768.1"/>
    <property type="molecule type" value="Genomic_DNA"/>
</dbReference>
<organism evidence="1 2">
    <name type="scientific">Rhizobium mayense</name>
    <dbReference type="NCBI Taxonomy" id="1312184"/>
    <lineage>
        <taxon>Bacteria</taxon>
        <taxon>Pseudomonadati</taxon>
        <taxon>Pseudomonadota</taxon>
        <taxon>Alphaproteobacteria</taxon>
        <taxon>Hyphomicrobiales</taxon>
        <taxon>Rhizobiaceae</taxon>
        <taxon>Rhizobium/Agrobacterium group</taxon>
        <taxon>Rhizobium</taxon>
    </lineage>
</organism>
<evidence type="ECO:0000313" key="2">
    <source>
        <dbReference type="Proteomes" id="UP001172645"/>
    </source>
</evidence>
<keyword evidence="2" id="KW-1185">Reference proteome</keyword>
<dbReference type="Proteomes" id="UP001172645">
    <property type="component" value="Unassembled WGS sequence"/>
</dbReference>
<evidence type="ECO:0000313" key="1">
    <source>
        <dbReference type="EMBL" id="MDL2398768.1"/>
    </source>
</evidence>